<evidence type="ECO:0000256" key="1">
    <source>
        <dbReference type="ARBA" id="ARBA00022574"/>
    </source>
</evidence>
<dbReference type="GO" id="GO:0005634">
    <property type="term" value="C:nucleus"/>
    <property type="evidence" value="ECO:0007669"/>
    <property type="project" value="TreeGrafter"/>
</dbReference>
<dbReference type="CDD" id="cd00200">
    <property type="entry name" value="WD40"/>
    <property type="match status" value="1"/>
</dbReference>
<evidence type="ECO:0000256" key="3">
    <source>
        <dbReference type="PROSITE-ProRule" id="PRU00221"/>
    </source>
</evidence>
<dbReference type="RefSeq" id="XP_056039666.1">
    <property type="nucleotide sequence ID" value="XM_056183769.1"/>
</dbReference>
<dbReference type="Pfam" id="PF00400">
    <property type="entry name" value="WD40"/>
    <property type="match status" value="3"/>
</dbReference>
<dbReference type="Proteomes" id="UP001212411">
    <property type="component" value="Chromosome 3"/>
</dbReference>
<keyword evidence="2" id="KW-0677">Repeat</keyword>
<dbReference type="InterPro" id="IPR001680">
    <property type="entry name" value="WD40_rpt"/>
</dbReference>
<dbReference type="KEGG" id="som:SOMG_04994"/>
<evidence type="ECO:0000313" key="5">
    <source>
        <dbReference type="Proteomes" id="UP001212411"/>
    </source>
</evidence>
<dbReference type="PROSITE" id="PS50082">
    <property type="entry name" value="WD_REPEATS_2"/>
    <property type="match status" value="2"/>
</dbReference>
<feature type="repeat" description="WD" evidence="3">
    <location>
        <begin position="183"/>
        <end position="224"/>
    </location>
</feature>
<accession>A0AAF0AZY8</accession>
<protein>
    <submittedName>
        <fullName evidence="4">Ski complex subunit Rec14</fullName>
    </submittedName>
</protein>
<dbReference type="Gene3D" id="2.130.10.10">
    <property type="entry name" value="YVTN repeat-like/Quinoprotein amine dehydrogenase"/>
    <property type="match status" value="1"/>
</dbReference>
<dbReference type="PROSITE" id="PS50294">
    <property type="entry name" value="WD_REPEATS_REGION"/>
    <property type="match status" value="2"/>
</dbReference>
<dbReference type="SMART" id="SM00320">
    <property type="entry name" value="WD40"/>
    <property type="match status" value="7"/>
</dbReference>
<dbReference type="GO" id="GO:0032991">
    <property type="term" value="C:protein-containing complex"/>
    <property type="evidence" value="ECO:0007669"/>
    <property type="project" value="UniProtKB-ARBA"/>
</dbReference>
<organism evidence="4 5">
    <name type="scientific">Schizosaccharomyces osmophilus</name>
    <dbReference type="NCBI Taxonomy" id="2545709"/>
    <lineage>
        <taxon>Eukaryota</taxon>
        <taxon>Fungi</taxon>
        <taxon>Dikarya</taxon>
        <taxon>Ascomycota</taxon>
        <taxon>Taphrinomycotina</taxon>
        <taxon>Schizosaccharomycetes</taxon>
        <taxon>Schizosaccharomycetales</taxon>
        <taxon>Schizosaccharomycetaceae</taxon>
        <taxon>Schizosaccharomyces</taxon>
    </lineage>
</organism>
<keyword evidence="5" id="KW-1185">Reference proteome</keyword>
<keyword evidence="1 3" id="KW-0853">WD repeat</keyword>
<evidence type="ECO:0000256" key="2">
    <source>
        <dbReference type="ARBA" id="ARBA00022737"/>
    </source>
</evidence>
<proteinExistence type="predicted"/>
<sequence length="302" mass="32944">MRREYLVSHIQENAHEADIYSLCVISGRLWSCSGDSKIKQWNVDSAEHELVEEIDTPHKIGIHNMATSLDERLVVSCGFGQDVYLWDPSTNSSRSLGDSVEHPGECWAACISPDAQTISFTTVDGHVCVWDTHSNIKVADLDTKGKFGLCTAYSPNGRFIASGHQTGQLFLISTETGRLFHTLSGHTLPLRSLAFSPGSSLLAAAGDSKMITVYDVVSGDQVGQLRGHSAWIFALAFNPVGDLLLSADIEGRVKVWDMDTMECISTKNEVDGGIWAVAWYNNGFAVAGADRSILWYRAAASE</sequence>
<evidence type="ECO:0000313" key="4">
    <source>
        <dbReference type="EMBL" id="WBW75423.1"/>
    </source>
</evidence>
<dbReference type="InterPro" id="IPR051510">
    <property type="entry name" value="SKI8"/>
</dbReference>
<dbReference type="GeneID" id="80878458"/>
<dbReference type="EMBL" id="CP115613">
    <property type="protein sequence ID" value="WBW75423.1"/>
    <property type="molecule type" value="Genomic_DNA"/>
</dbReference>
<dbReference type="PANTHER" id="PTHR44090:SF1">
    <property type="entry name" value="SUPERKILLER COMPLEX PROTEIN 8"/>
    <property type="match status" value="1"/>
</dbReference>
<name>A0AAF0AZY8_9SCHI</name>
<gene>
    <name evidence="4" type="primary">rec14</name>
    <name evidence="4" type="ORF">SOMG_04994</name>
</gene>
<dbReference type="AlphaFoldDB" id="A0AAF0AZY8"/>
<feature type="repeat" description="WD" evidence="3">
    <location>
        <begin position="225"/>
        <end position="266"/>
    </location>
</feature>
<dbReference type="InterPro" id="IPR036322">
    <property type="entry name" value="WD40_repeat_dom_sf"/>
</dbReference>
<dbReference type="InterPro" id="IPR015943">
    <property type="entry name" value="WD40/YVTN_repeat-like_dom_sf"/>
</dbReference>
<dbReference type="SUPFAM" id="SSF50978">
    <property type="entry name" value="WD40 repeat-like"/>
    <property type="match status" value="1"/>
</dbReference>
<reference evidence="4 5" key="1">
    <citation type="journal article" date="2023" name="G3 (Bethesda)">
        <title>A high-quality reference genome for the fission yeast Schizosaccharomyces osmophilus.</title>
        <authorList>
            <person name="Jia G.S."/>
            <person name="Zhang W.C."/>
            <person name="Liang Y."/>
            <person name="Liu X.H."/>
            <person name="Rhind N."/>
            <person name="Pidoux A."/>
            <person name="Brysch-Herzberg M."/>
            <person name="Du L.L."/>
        </authorList>
    </citation>
    <scope>NUCLEOTIDE SEQUENCE [LARGE SCALE GENOMIC DNA]</scope>
    <source>
        <strain evidence="4 5">CBS 15793</strain>
    </source>
</reference>
<dbReference type="PANTHER" id="PTHR44090">
    <property type="entry name" value="WD REPEAT-CONTAINING PROTEIN 61"/>
    <property type="match status" value="1"/>
</dbReference>